<comment type="caution">
    <text evidence="1">The sequence shown here is derived from an EMBL/GenBank/DDBJ whole genome shotgun (WGS) entry which is preliminary data.</text>
</comment>
<proteinExistence type="predicted"/>
<protein>
    <submittedName>
        <fullName evidence="1">Uncharacterized protein</fullName>
    </submittedName>
</protein>
<organism evidence="1 2">
    <name type="scientific">Penicillium hordei</name>
    <dbReference type="NCBI Taxonomy" id="40994"/>
    <lineage>
        <taxon>Eukaryota</taxon>
        <taxon>Fungi</taxon>
        <taxon>Dikarya</taxon>
        <taxon>Ascomycota</taxon>
        <taxon>Pezizomycotina</taxon>
        <taxon>Eurotiomycetes</taxon>
        <taxon>Eurotiomycetidae</taxon>
        <taxon>Eurotiales</taxon>
        <taxon>Aspergillaceae</taxon>
        <taxon>Penicillium</taxon>
    </lineage>
</organism>
<dbReference type="GeneID" id="81586357"/>
<reference evidence="1" key="1">
    <citation type="journal article" date="2023" name="IMA Fungus">
        <title>Comparative genomic study of the Penicillium genus elucidates a diverse pangenome and 15 lateral gene transfer events.</title>
        <authorList>
            <person name="Petersen C."/>
            <person name="Sorensen T."/>
            <person name="Nielsen M.R."/>
            <person name="Sondergaard T.E."/>
            <person name="Sorensen J.L."/>
            <person name="Fitzpatrick D.A."/>
            <person name="Frisvad J.C."/>
            <person name="Nielsen K.L."/>
        </authorList>
    </citation>
    <scope>NUCLEOTIDE SEQUENCE</scope>
    <source>
        <strain evidence="1">IBT 12815</strain>
    </source>
</reference>
<dbReference type="RefSeq" id="XP_056755863.1">
    <property type="nucleotide sequence ID" value="XM_056896115.1"/>
</dbReference>
<evidence type="ECO:0000313" key="1">
    <source>
        <dbReference type="EMBL" id="KAJ5608439.1"/>
    </source>
</evidence>
<keyword evidence="2" id="KW-1185">Reference proteome</keyword>
<evidence type="ECO:0000313" key="2">
    <source>
        <dbReference type="Proteomes" id="UP001213799"/>
    </source>
</evidence>
<gene>
    <name evidence="1" type="ORF">N7537_005058</name>
</gene>
<dbReference type="Proteomes" id="UP001213799">
    <property type="component" value="Unassembled WGS sequence"/>
</dbReference>
<reference evidence="1" key="2">
    <citation type="submission" date="2023-01" db="EMBL/GenBank/DDBJ databases">
        <authorList>
            <person name="Petersen C."/>
        </authorList>
    </citation>
    <scope>NUCLEOTIDE SEQUENCE</scope>
    <source>
        <strain evidence="1">IBT 12815</strain>
    </source>
</reference>
<dbReference type="AlphaFoldDB" id="A0AAD6ECN1"/>
<dbReference type="EMBL" id="JAQJAE010000002">
    <property type="protein sequence ID" value="KAJ5608439.1"/>
    <property type="molecule type" value="Genomic_DNA"/>
</dbReference>
<dbReference type="SUPFAM" id="SSF56059">
    <property type="entry name" value="Glutathione synthetase ATP-binding domain-like"/>
    <property type="match status" value="1"/>
</dbReference>
<name>A0AAD6ECN1_9EURO</name>
<sequence>MNQSKGRLVSAIDASHEDRKRAEDAFYRVIFQYTGGPANLPYELRYMAPNPILVSDQFLIDLRLFHNALSIALNNIVQRWFTDKEAAFPTRMPLEQHEEELLQWLSNHCETHPEHAYEGHQGTWRPDLLIPADEKDGFAMCEINARFFSLGVDLASWIHKGLASEEAKPSFVDIPVNNDHMIEAYFTLFNPKLPIHLLQSEHFLSARGRSSIMEAFLNWVEQRTGIRPRSVRPEDLRLVPDATSETGYALYCTRSTSAAASPGDQEDQSLELIHQAGLQMAVDEYSALDPEARRYLALHGANDTRSRLIVHDKRILGIIHQELDDLVTKHRVLTEAQAILLRTRIVPTIIPGSQEAKQLLDLYRQGDLAKDDFIIKPVRGGRGQGIKFGDELEISEWEEVLDGLQKPELTSDGTTYVVQRIVKQAEGDMFLDEEIGVKRCQRVGTYYSMNGEFYGLGAWRAIVATDRVCNMSLGGAWKMGSVLMSYE</sequence>
<accession>A0AAD6ECN1</accession>